<evidence type="ECO:0000256" key="6">
    <source>
        <dbReference type="ARBA" id="ARBA00022801"/>
    </source>
</evidence>
<dbReference type="InterPro" id="IPR001940">
    <property type="entry name" value="Peptidase_S1C"/>
</dbReference>
<dbReference type="InterPro" id="IPR000867">
    <property type="entry name" value="IGFBP-like"/>
</dbReference>
<dbReference type="GO" id="GO:0006508">
    <property type="term" value="P:proteolysis"/>
    <property type="evidence" value="ECO:0007669"/>
    <property type="project" value="UniProtKB-KW"/>
</dbReference>
<dbReference type="PANTHER" id="PTHR22939">
    <property type="entry name" value="SERINE PROTEASE FAMILY S1C HTRA-RELATED"/>
    <property type="match status" value="1"/>
</dbReference>
<dbReference type="InterPro" id="IPR002350">
    <property type="entry name" value="Kazal_dom"/>
</dbReference>
<feature type="signal peptide" evidence="9">
    <location>
        <begin position="1"/>
        <end position="20"/>
    </location>
</feature>
<dbReference type="InterPro" id="IPR009030">
    <property type="entry name" value="Growth_fac_rcpt_cys_sf"/>
</dbReference>
<dbReference type="Gene3D" id="3.30.60.30">
    <property type="match status" value="1"/>
</dbReference>
<dbReference type="Gene3D" id="4.10.40.20">
    <property type="match status" value="1"/>
</dbReference>
<dbReference type="Ensembl" id="ENSXCOT00000016251.1">
    <property type="protein sequence ID" value="ENSXCOP00000016050.1"/>
    <property type="gene ID" value="ENSXCOG00000012123.1"/>
</dbReference>
<dbReference type="SUPFAM" id="SSF100895">
    <property type="entry name" value="Kazal-type serine protease inhibitors"/>
    <property type="match status" value="1"/>
</dbReference>
<evidence type="ECO:0000256" key="1">
    <source>
        <dbReference type="ARBA" id="ARBA00004613"/>
    </source>
</evidence>
<feature type="domain" description="Kazal-like" evidence="12">
    <location>
        <begin position="96"/>
        <end position="143"/>
    </location>
</feature>
<keyword evidence="6" id="KW-0378">Hydrolase</keyword>
<feature type="chain" id="PRO_5017383149" evidence="9">
    <location>
        <begin position="21"/>
        <end position="481"/>
    </location>
</feature>
<comment type="similarity">
    <text evidence="2">Belongs to the peptidase S1C family.</text>
</comment>
<dbReference type="Gene3D" id="2.30.42.10">
    <property type="match status" value="1"/>
</dbReference>
<evidence type="ECO:0000313" key="14">
    <source>
        <dbReference type="Proteomes" id="UP000261380"/>
    </source>
</evidence>
<dbReference type="PANTHER" id="PTHR22939:SF14">
    <property type="entry name" value="SERINE PROTEASE HTRA3"/>
    <property type="match status" value="1"/>
</dbReference>
<evidence type="ECO:0000259" key="11">
    <source>
        <dbReference type="PROSITE" id="PS51323"/>
    </source>
</evidence>
<sequence>MRFFPAFAVLFFFTYGLSEAARPEKCGSRCDVSSCPSPSCPGGYVPDKCGCCLVCSPREGEPCGRKNDLPCGDGLECKTLSASDAGKRRGSSRGVCRCKQDHEVCGSDGKTYGNVCKLKAASRRAVQKGRAAVSQAHKGPCSTPDPGRTAEINISPRYKFNFIADVVEKIAPAVVHIELFVRHPLFGRHVRLSSGSGFIVTHSGVIVTNAHVVTTTGTVTGRPQLRVQLHDGDAYEAAVRDVDRKADIATIKINPQKKLPVLSLGSSADLRPGEFVVAIGSPFALQNTVTTGIVSTAQRDGKELGIKDSDMDYIQTDAIINYGNSGGPLVNLDGEVIGINTLKVTAGISFAIPSDRISHFLTESQTKYSKDAWRSLNLTQKYFLGIRMITITKVLMAELKLQDPDFPEVSSGILVQQVIPKSPAESGGIRAGDVIVKLDGHPVRTTEDIHQALQSDLPLLLEIRRGNNDLLFNVRPQLLGH</sequence>
<keyword evidence="7" id="KW-0720">Serine protease</keyword>
<protein>
    <submittedName>
        <fullName evidence="13">HtrA serine peptidase 3a</fullName>
    </submittedName>
</protein>
<comment type="subcellular location">
    <subcellularLocation>
        <location evidence="1">Secreted</location>
    </subcellularLocation>
</comment>
<dbReference type="Gene3D" id="2.40.10.120">
    <property type="match status" value="1"/>
</dbReference>
<evidence type="ECO:0000259" key="10">
    <source>
        <dbReference type="PROSITE" id="PS50106"/>
    </source>
</evidence>
<keyword evidence="3" id="KW-0964">Secreted</keyword>
<keyword evidence="14" id="KW-1185">Reference proteome</keyword>
<dbReference type="SMART" id="SM00280">
    <property type="entry name" value="KAZAL"/>
    <property type="match status" value="1"/>
</dbReference>
<dbReference type="Pfam" id="PF00219">
    <property type="entry name" value="IGFBP"/>
    <property type="match status" value="1"/>
</dbReference>
<dbReference type="InterPro" id="IPR036034">
    <property type="entry name" value="PDZ_sf"/>
</dbReference>
<dbReference type="Pfam" id="PF13365">
    <property type="entry name" value="Trypsin_2"/>
    <property type="match status" value="1"/>
</dbReference>
<dbReference type="PRINTS" id="PR00834">
    <property type="entry name" value="PROTEASES2C"/>
</dbReference>
<evidence type="ECO:0000256" key="8">
    <source>
        <dbReference type="ARBA" id="ARBA00023157"/>
    </source>
</evidence>
<dbReference type="Proteomes" id="UP000261380">
    <property type="component" value="Unplaced"/>
</dbReference>
<dbReference type="Pfam" id="PF07648">
    <property type="entry name" value="Kazal_2"/>
    <property type="match status" value="1"/>
</dbReference>
<dbReference type="Pfam" id="PF17820">
    <property type="entry name" value="PDZ_6"/>
    <property type="match status" value="1"/>
</dbReference>
<feature type="domain" description="PDZ" evidence="10">
    <location>
        <begin position="412"/>
        <end position="444"/>
    </location>
</feature>
<reference evidence="13" key="1">
    <citation type="submission" date="2025-08" db="UniProtKB">
        <authorList>
            <consortium name="Ensembl"/>
        </authorList>
    </citation>
    <scope>IDENTIFICATION</scope>
</reference>
<evidence type="ECO:0000256" key="3">
    <source>
        <dbReference type="ARBA" id="ARBA00022525"/>
    </source>
</evidence>
<dbReference type="GO" id="GO:0004252">
    <property type="term" value="F:serine-type endopeptidase activity"/>
    <property type="evidence" value="ECO:0007669"/>
    <property type="project" value="InterPro"/>
</dbReference>
<dbReference type="SUPFAM" id="SSF57184">
    <property type="entry name" value="Growth factor receptor domain"/>
    <property type="match status" value="1"/>
</dbReference>
<keyword evidence="4" id="KW-0645">Protease</keyword>
<dbReference type="PROSITE" id="PS50106">
    <property type="entry name" value="PDZ"/>
    <property type="match status" value="1"/>
</dbReference>
<evidence type="ECO:0000256" key="4">
    <source>
        <dbReference type="ARBA" id="ARBA00022670"/>
    </source>
</evidence>
<dbReference type="STRING" id="32473.ENSXCOP00000016050"/>
<dbReference type="GeneTree" id="ENSGT00940000159570"/>
<dbReference type="GO" id="GO:0005576">
    <property type="term" value="C:extracellular region"/>
    <property type="evidence" value="ECO:0007669"/>
    <property type="project" value="UniProtKB-SubCell"/>
</dbReference>
<proteinExistence type="inferred from homology"/>
<evidence type="ECO:0000256" key="9">
    <source>
        <dbReference type="SAM" id="SignalP"/>
    </source>
</evidence>
<organism evidence="13 14">
    <name type="scientific">Xiphophorus couchianus</name>
    <name type="common">Monterrey platyfish</name>
    <dbReference type="NCBI Taxonomy" id="32473"/>
    <lineage>
        <taxon>Eukaryota</taxon>
        <taxon>Metazoa</taxon>
        <taxon>Chordata</taxon>
        <taxon>Craniata</taxon>
        <taxon>Vertebrata</taxon>
        <taxon>Euteleostomi</taxon>
        <taxon>Actinopterygii</taxon>
        <taxon>Neopterygii</taxon>
        <taxon>Teleostei</taxon>
        <taxon>Neoteleostei</taxon>
        <taxon>Acanthomorphata</taxon>
        <taxon>Ovalentaria</taxon>
        <taxon>Atherinomorphae</taxon>
        <taxon>Cyprinodontiformes</taxon>
        <taxon>Poeciliidae</taxon>
        <taxon>Poeciliinae</taxon>
        <taxon>Xiphophorus</taxon>
    </lineage>
</organism>
<keyword evidence="5 9" id="KW-0732">Signal</keyword>
<accession>A0A3B5LYP0</accession>
<dbReference type="InterPro" id="IPR041489">
    <property type="entry name" value="PDZ_6"/>
</dbReference>
<dbReference type="SMART" id="SM00121">
    <property type="entry name" value="IB"/>
    <property type="match status" value="1"/>
</dbReference>
<dbReference type="PROSITE" id="PS51323">
    <property type="entry name" value="IGFBP_N_2"/>
    <property type="match status" value="1"/>
</dbReference>
<reference evidence="13" key="2">
    <citation type="submission" date="2025-09" db="UniProtKB">
        <authorList>
            <consortium name="Ensembl"/>
        </authorList>
    </citation>
    <scope>IDENTIFICATION</scope>
</reference>
<name>A0A3B5LYP0_9TELE</name>
<dbReference type="InterPro" id="IPR001478">
    <property type="entry name" value="PDZ"/>
</dbReference>
<dbReference type="SUPFAM" id="SSF50494">
    <property type="entry name" value="Trypsin-like serine proteases"/>
    <property type="match status" value="1"/>
</dbReference>
<feature type="domain" description="IGFBP N-terminal" evidence="11">
    <location>
        <begin position="22"/>
        <end position="99"/>
    </location>
</feature>
<dbReference type="SUPFAM" id="SSF50156">
    <property type="entry name" value="PDZ domain-like"/>
    <property type="match status" value="1"/>
</dbReference>
<evidence type="ECO:0000313" key="13">
    <source>
        <dbReference type="Ensembl" id="ENSXCOP00000016050.1"/>
    </source>
</evidence>
<dbReference type="CDD" id="cd06785">
    <property type="entry name" value="cpPDZ_HtrA-like"/>
    <property type="match status" value="1"/>
</dbReference>
<evidence type="ECO:0000256" key="7">
    <source>
        <dbReference type="ARBA" id="ARBA00022825"/>
    </source>
</evidence>
<dbReference type="SMART" id="SM00228">
    <property type="entry name" value="PDZ"/>
    <property type="match status" value="1"/>
</dbReference>
<dbReference type="FunFam" id="2.40.10.120:FF:000002">
    <property type="entry name" value="HtrA serine peptidase 3"/>
    <property type="match status" value="1"/>
</dbReference>
<dbReference type="AlphaFoldDB" id="A0A3B5LYP0"/>
<keyword evidence="8" id="KW-1015">Disulfide bond</keyword>
<dbReference type="InterPro" id="IPR009003">
    <property type="entry name" value="Peptidase_S1_PA"/>
</dbReference>
<dbReference type="InterPro" id="IPR036058">
    <property type="entry name" value="Kazal_dom_sf"/>
</dbReference>
<dbReference type="PROSITE" id="PS51465">
    <property type="entry name" value="KAZAL_2"/>
    <property type="match status" value="1"/>
</dbReference>
<evidence type="ECO:0000259" key="12">
    <source>
        <dbReference type="PROSITE" id="PS51465"/>
    </source>
</evidence>
<evidence type="ECO:0000256" key="2">
    <source>
        <dbReference type="ARBA" id="ARBA00010541"/>
    </source>
</evidence>
<dbReference type="CDD" id="cd00104">
    <property type="entry name" value="KAZAL_FS"/>
    <property type="match status" value="1"/>
</dbReference>
<evidence type="ECO:0000256" key="5">
    <source>
        <dbReference type="ARBA" id="ARBA00022729"/>
    </source>
</evidence>